<dbReference type="RefSeq" id="WP_093327731.1">
    <property type="nucleotide sequence ID" value="NZ_AP027363.1"/>
</dbReference>
<keyword evidence="4" id="KW-1185">Reference proteome</keyword>
<evidence type="ECO:0000313" key="3">
    <source>
        <dbReference type="EMBL" id="SES93578.1"/>
    </source>
</evidence>
<dbReference type="EMBL" id="FOHK01000003">
    <property type="protein sequence ID" value="SES93578.1"/>
    <property type="molecule type" value="Genomic_DNA"/>
</dbReference>
<dbReference type="Proteomes" id="UP000199308">
    <property type="component" value="Unassembled WGS sequence"/>
</dbReference>
<feature type="transmembrane region" description="Helical" evidence="2">
    <location>
        <begin position="6"/>
        <end position="25"/>
    </location>
</feature>
<evidence type="ECO:0000256" key="1">
    <source>
        <dbReference type="ARBA" id="ARBA00010751"/>
    </source>
</evidence>
<name>A0A1I0AH01_THASX</name>
<dbReference type="AlphaFoldDB" id="A0A1I0AH01"/>
<gene>
    <name evidence="3" type="ORF">SAMN05660429_00704</name>
</gene>
<accession>A0A1I0AH01</accession>
<dbReference type="Pfam" id="PF01906">
    <property type="entry name" value="YbjQ_1"/>
    <property type="match status" value="1"/>
</dbReference>
<dbReference type="SUPFAM" id="SSF117782">
    <property type="entry name" value="YbjQ-like"/>
    <property type="match status" value="1"/>
</dbReference>
<dbReference type="PANTHER" id="PTHR34068:SF2">
    <property type="entry name" value="UPF0145 PROTEIN SCO3412"/>
    <property type="match status" value="1"/>
</dbReference>
<protein>
    <submittedName>
        <fullName evidence="3">Uncharacterized conserved protein YbjQ, UPF0145 family</fullName>
    </submittedName>
</protein>
<organism evidence="3 4">
    <name type="scientific">Thalassotalea agarivorans</name>
    <name type="common">Thalassomonas agarivorans</name>
    <dbReference type="NCBI Taxonomy" id="349064"/>
    <lineage>
        <taxon>Bacteria</taxon>
        <taxon>Pseudomonadati</taxon>
        <taxon>Pseudomonadota</taxon>
        <taxon>Gammaproteobacteria</taxon>
        <taxon>Alteromonadales</taxon>
        <taxon>Colwelliaceae</taxon>
        <taxon>Thalassotalea</taxon>
    </lineage>
</organism>
<reference evidence="3 4" key="1">
    <citation type="submission" date="2016-10" db="EMBL/GenBank/DDBJ databases">
        <authorList>
            <person name="de Groot N.N."/>
        </authorList>
    </citation>
    <scope>NUCLEOTIDE SEQUENCE [LARGE SCALE GENOMIC DNA]</scope>
    <source>
        <strain evidence="3 4">DSM 19706</strain>
    </source>
</reference>
<comment type="similarity">
    <text evidence="1">Belongs to the UPF0145 family.</text>
</comment>
<dbReference type="InterPro" id="IPR002765">
    <property type="entry name" value="UPF0145_YbjQ-like"/>
</dbReference>
<proteinExistence type="inferred from homology"/>
<keyword evidence="2" id="KW-0472">Membrane</keyword>
<evidence type="ECO:0000313" key="4">
    <source>
        <dbReference type="Proteomes" id="UP000199308"/>
    </source>
</evidence>
<keyword evidence="2" id="KW-1133">Transmembrane helix</keyword>
<evidence type="ECO:0000256" key="2">
    <source>
        <dbReference type="SAM" id="Phobius"/>
    </source>
</evidence>
<dbReference type="STRING" id="349064.SAMN05660429_00704"/>
<keyword evidence="2" id="KW-0812">Transmembrane</keyword>
<dbReference type="InterPro" id="IPR035439">
    <property type="entry name" value="UPF0145_dom_sf"/>
</dbReference>
<dbReference type="Gene3D" id="3.30.110.70">
    <property type="entry name" value="Hypothetical protein apc22750. Chain B"/>
    <property type="match status" value="1"/>
</dbReference>
<dbReference type="OrthoDB" id="530049at2"/>
<dbReference type="PANTHER" id="PTHR34068">
    <property type="entry name" value="UPF0145 PROTEIN YBJQ"/>
    <property type="match status" value="1"/>
</dbReference>
<sequence length="160" mass="17913">MEGFPIQLIIFLSLLLLGFLFGRLAERNHYARISLNERKLGNIIMLADKTPPREFEGLEHTLVLGSVVISVDYFKMISAGLKSIFGGRLRTYESLIDRARREALIRMQQEAQSLNAKGVINVRFETSRISGNAQNGIGSVEVLAYGTAFFPKQTQQHVTA</sequence>